<keyword evidence="3" id="KW-1185">Reference proteome</keyword>
<evidence type="ECO:0000313" key="3">
    <source>
        <dbReference type="Proteomes" id="UP000823399"/>
    </source>
</evidence>
<dbReference type="GeneID" id="64696029"/>
<proteinExistence type="predicted"/>
<dbReference type="RefSeq" id="XP_041292279.1">
    <property type="nucleotide sequence ID" value="XM_041433770.1"/>
</dbReference>
<evidence type="ECO:0000313" key="2">
    <source>
        <dbReference type="EMBL" id="KAG2107465.1"/>
    </source>
</evidence>
<feature type="region of interest" description="Disordered" evidence="1">
    <location>
        <begin position="176"/>
        <end position="207"/>
    </location>
</feature>
<organism evidence="2 3">
    <name type="scientific">Suillus discolor</name>
    <dbReference type="NCBI Taxonomy" id="1912936"/>
    <lineage>
        <taxon>Eukaryota</taxon>
        <taxon>Fungi</taxon>
        <taxon>Dikarya</taxon>
        <taxon>Basidiomycota</taxon>
        <taxon>Agaricomycotina</taxon>
        <taxon>Agaricomycetes</taxon>
        <taxon>Agaricomycetidae</taxon>
        <taxon>Boletales</taxon>
        <taxon>Suillineae</taxon>
        <taxon>Suillaceae</taxon>
        <taxon>Suillus</taxon>
    </lineage>
</organism>
<feature type="compositionally biased region" description="Basic and acidic residues" evidence="1">
    <location>
        <begin position="256"/>
        <end position="266"/>
    </location>
</feature>
<feature type="compositionally biased region" description="Basic residues" evidence="1">
    <location>
        <begin position="291"/>
        <end position="304"/>
    </location>
</feature>
<feature type="region of interest" description="Disordered" evidence="1">
    <location>
        <begin position="232"/>
        <end position="304"/>
    </location>
</feature>
<accession>A0A9P7F769</accession>
<protein>
    <submittedName>
        <fullName evidence="2">Uncharacterized protein</fullName>
    </submittedName>
</protein>
<comment type="caution">
    <text evidence="2">The sequence shown here is derived from an EMBL/GenBank/DDBJ whole genome shotgun (WGS) entry which is preliminary data.</text>
</comment>
<evidence type="ECO:0000256" key="1">
    <source>
        <dbReference type="SAM" id="MobiDB-lite"/>
    </source>
</evidence>
<name>A0A9P7F769_9AGAM</name>
<feature type="compositionally biased region" description="Basic and acidic residues" evidence="1">
    <location>
        <begin position="232"/>
        <end position="249"/>
    </location>
</feature>
<sequence>MSTPAVHLKGLVGRPSSAQLGAPAAVPMKDHMSFLRALSSNPKYLHFVEGLRDLQKEQASKHPEGWPSWATWSWERSYLPNALHDSDNELLKFLQLVKSTKVSSFASAMRVALGLGMLVRECKRVIEYEADEATPDIPSYISTSVLDIKCLDLILETVSTARGEVVRLSKARVGKQPQEVAGIEGDRPGNIAQNAADGGQKVQEDTVEQQQEMKLLEEEREKMVMLKEEMLEKGAKPETHHVDKGHEDRADVEEQEKDREEQVVEKRTKRRKLEASGTSHKKSRTDDIRRSSRARQPSKKALRK</sequence>
<dbReference type="Proteomes" id="UP000823399">
    <property type="component" value="Unassembled WGS sequence"/>
</dbReference>
<dbReference type="AlphaFoldDB" id="A0A9P7F769"/>
<gene>
    <name evidence="2" type="ORF">F5147DRAFT_653327</name>
</gene>
<dbReference type="EMBL" id="JABBWM010000031">
    <property type="protein sequence ID" value="KAG2107465.1"/>
    <property type="molecule type" value="Genomic_DNA"/>
</dbReference>
<reference evidence="2" key="1">
    <citation type="journal article" date="2020" name="New Phytol.">
        <title>Comparative genomics reveals dynamic genome evolution in host specialist ectomycorrhizal fungi.</title>
        <authorList>
            <person name="Lofgren L.A."/>
            <person name="Nguyen N.H."/>
            <person name="Vilgalys R."/>
            <person name="Ruytinx J."/>
            <person name="Liao H.L."/>
            <person name="Branco S."/>
            <person name="Kuo A."/>
            <person name="LaButti K."/>
            <person name="Lipzen A."/>
            <person name="Andreopoulos W."/>
            <person name="Pangilinan J."/>
            <person name="Riley R."/>
            <person name="Hundley H."/>
            <person name="Na H."/>
            <person name="Barry K."/>
            <person name="Grigoriev I.V."/>
            <person name="Stajich J.E."/>
            <person name="Kennedy P.G."/>
        </authorList>
    </citation>
    <scope>NUCLEOTIDE SEQUENCE</scope>
    <source>
        <strain evidence="2">FC423</strain>
    </source>
</reference>
<dbReference type="OrthoDB" id="2692893at2759"/>